<evidence type="ECO:0000313" key="2">
    <source>
        <dbReference type="Proteomes" id="UP000559182"/>
    </source>
</evidence>
<dbReference type="Proteomes" id="UP000559182">
    <property type="component" value="Unassembled WGS sequence"/>
</dbReference>
<reference evidence="1 2" key="1">
    <citation type="submission" date="2020-08" db="EMBL/GenBank/DDBJ databases">
        <title>Sequencing the genomes of 1000 actinobacteria strains.</title>
        <authorList>
            <person name="Klenk H.-P."/>
        </authorList>
    </citation>
    <scope>NUCLEOTIDE SEQUENCE [LARGE SCALE GENOMIC DNA]</scope>
    <source>
        <strain evidence="1 2">DSM 105369</strain>
    </source>
</reference>
<name>A0A839NGY9_9MICO</name>
<evidence type="ECO:0000313" key="1">
    <source>
        <dbReference type="EMBL" id="MBB2894395.1"/>
    </source>
</evidence>
<comment type="caution">
    <text evidence="1">The sequence shown here is derived from an EMBL/GenBank/DDBJ whole genome shotgun (WGS) entry which is preliminary data.</text>
</comment>
<keyword evidence="2" id="KW-1185">Reference proteome</keyword>
<organism evidence="1 2">
    <name type="scientific">Flexivirga oryzae</name>
    <dbReference type="NCBI Taxonomy" id="1794944"/>
    <lineage>
        <taxon>Bacteria</taxon>
        <taxon>Bacillati</taxon>
        <taxon>Actinomycetota</taxon>
        <taxon>Actinomycetes</taxon>
        <taxon>Micrococcales</taxon>
        <taxon>Dermacoccaceae</taxon>
        <taxon>Flexivirga</taxon>
    </lineage>
</organism>
<proteinExistence type="predicted"/>
<protein>
    <submittedName>
        <fullName evidence="1">Uncharacterized protein</fullName>
    </submittedName>
</protein>
<sequence length="48" mass="5336">MQPEQSGERPKIIVTRDGDVHLLECSTTPEGRDTAYFHGGLSHVMIEP</sequence>
<gene>
    <name evidence="1" type="ORF">FHU39_004437</name>
</gene>
<dbReference type="EMBL" id="JACHVQ010000005">
    <property type="protein sequence ID" value="MBB2894395.1"/>
    <property type="molecule type" value="Genomic_DNA"/>
</dbReference>
<accession>A0A839NGY9</accession>
<dbReference type="AlphaFoldDB" id="A0A839NGY9"/>